<gene>
    <name evidence="1" type="ORF">SEA_WEASELS2_198</name>
</gene>
<accession>A0A1I9SAH0</accession>
<organism evidence="1 2">
    <name type="scientific">Rhodococcus phage Weasels2</name>
    <dbReference type="NCBI Taxonomy" id="1897437"/>
    <lineage>
        <taxon>Viruses</taxon>
        <taxon>Duplodnaviria</taxon>
        <taxon>Heunggongvirae</taxon>
        <taxon>Uroviricota</taxon>
        <taxon>Caudoviricetes</taxon>
        <taxon>Weaselvirus</taxon>
        <taxon>Weaselvirus weasel</taxon>
    </lineage>
</organism>
<dbReference type="Proteomes" id="UP000224902">
    <property type="component" value="Segment"/>
</dbReference>
<sequence>MSIYTDMIGYIEVHGIGKGHITPQKDDPCCILGVKKQVTSNAEWYRSAYNVDDAMELAELCKKYMPTKALDSLKDIYGADLSRLSPDQWVYNYNDMVINTDKDHAIRLLEEAEKLRIKKSV</sequence>
<evidence type="ECO:0000313" key="2">
    <source>
        <dbReference type="Proteomes" id="UP000224902"/>
    </source>
</evidence>
<dbReference type="EMBL" id="KX774321">
    <property type="protein sequence ID" value="AOZ63776.1"/>
    <property type="molecule type" value="Genomic_DNA"/>
</dbReference>
<protein>
    <submittedName>
        <fullName evidence="1">Uncharacterized protein</fullName>
    </submittedName>
</protein>
<name>A0A1I9SAH0_9CAUD</name>
<keyword evidence="2" id="KW-1185">Reference proteome</keyword>
<reference evidence="2" key="1">
    <citation type="submission" date="2016-08" db="EMBL/GenBank/DDBJ databases">
        <authorList>
            <person name="Seilhamer J.J."/>
        </authorList>
    </citation>
    <scope>NUCLEOTIDE SEQUENCE [LARGE SCALE GENOMIC DNA]</scope>
</reference>
<evidence type="ECO:0000313" key="1">
    <source>
        <dbReference type="EMBL" id="AOZ63776.1"/>
    </source>
</evidence>
<proteinExistence type="predicted"/>